<evidence type="ECO:0000313" key="8">
    <source>
        <dbReference type="Proteomes" id="UP000678393"/>
    </source>
</evidence>
<dbReference type="GO" id="GO:0007186">
    <property type="term" value="P:G protein-coupled receptor signaling pathway"/>
    <property type="evidence" value="ECO:0007669"/>
    <property type="project" value="TreeGrafter"/>
</dbReference>
<dbReference type="Proteomes" id="UP000678393">
    <property type="component" value="Unassembled WGS sequence"/>
</dbReference>
<evidence type="ECO:0000256" key="5">
    <source>
        <dbReference type="SAM" id="Phobius"/>
    </source>
</evidence>
<accession>A0A8S3ZES6</accession>
<dbReference type="PANTHER" id="PTHR11515">
    <property type="entry name" value="GLYCOPROTEIN HORMONE BETA CHAIN"/>
    <property type="match status" value="1"/>
</dbReference>
<dbReference type="GO" id="GO:0005179">
    <property type="term" value="F:hormone activity"/>
    <property type="evidence" value="ECO:0007669"/>
    <property type="project" value="InterPro"/>
</dbReference>
<reference evidence="7" key="1">
    <citation type="submission" date="2021-04" db="EMBL/GenBank/DDBJ databases">
        <authorList>
            <consortium name="Molecular Ecology Group"/>
        </authorList>
    </citation>
    <scope>NUCLEOTIDE SEQUENCE</scope>
</reference>
<sequence length="150" mass="16403">MNIVPRLHDFPLPCPSPTVIAVIVMVISLLTTPASLINPSTTLNCHIREYQMQVTKPQAYDNDGQVVECSGSVTVNSCWGRCDSSEIGDYILPYRISHHPVCTYTGRTSRVATIAGCPNYPDPTVLVFDATGCECRLCNTDYTSCENLNG</sequence>
<feature type="domain" description="Glycoprotein hormone subunit beta" evidence="6">
    <location>
        <begin position="68"/>
        <end position="147"/>
    </location>
</feature>
<dbReference type="InterPro" id="IPR006208">
    <property type="entry name" value="Glyco_hormone_CN"/>
</dbReference>
<dbReference type="Gene3D" id="2.10.90.10">
    <property type="entry name" value="Cystine-knot cytokines"/>
    <property type="match status" value="1"/>
</dbReference>
<keyword evidence="4" id="KW-1015">Disulfide bond</keyword>
<evidence type="ECO:0000256" key="4">
    <source>
        <dbReference type="ARBA" id="ARBA00023157"/>
    </source>
</evidence>
<dbReference type="AlphaFoldDB" id="A0A8S3ZES6"/>
<dbReference type="CDD" id="cd00069">
    <property type="entry name" value="GHB_like"/>
    <property type="match status" value="1"/>
</dbReference>
<comment type="similarity">
    <text evidence="2">Belongs to the glycoprotein hormones subunit beta family.</text>
</comment>
<evidence type="ECO:0000313" key="7">
    <source>
        <dbReference type="EMBL" id="CAG5126290.1"/>
    </source>
</evidence>
<feature type="transmembrane region" description="Helical" evidence="5">
    <location>
        <begin position="20"/>
        <end position="38"/>
    </location>
</feature>
<keyword evidence="5" id="KW-0472">Membrane</keyword>
<proteinExistence type="inferred from homology"/>
<keyword evidence="5" id="KW-0812">Transmembrane</keyword>
<evidence type="ECO:0000256" key="1">
    <source>
        <dbReference type="ARBA" id="ARBA00004613"/>
    </source>
</evidence>
<dbReference type="EMBL" id="CAJHNH020002321">
    <property type="protein sequence ID" value="CAG5126290.1"/>
    <property type="molecule type" value="Genomic_DNA"/>
</dbReference>
<dbReference type="OrthoDB" id="10006958at2759"/>
<gene>
    <name evidence="7" type="ORF">CUNI_LOCUS11848</name>
</gene>
<organism evidence="7 8">
    <name type="scientific">Candidula unifasciata</name>
    <dbReference type="NCBI Taxonomy" id="100452"/>
    <lineage>
        <taxon>Eukaryota</taxon>
        <taxon>Metazoa</taxon>
        <taxon>Spiralia</taxon>
        <taxon>Lophotrochozoa</taxon>
        <taxon>Mollusca</taxon>
        <taxon>Gastropoda</taxon>
        <taxon>Heterobranchia</taxon>
        <taxon>Euthyneura</taxon>
        <taxon>Panpulmonata</taxon>
        <taxon>Eupulmonata</taxon>
        <taxon>Stylommatophora</taxon>
        <taxon>Helicina</taxon>
        <taxon>Helicoidea</taxon>
        <taxon>Geomitridae</taxon>
        <taxon>Candidula</taxon>
    </lineage>
</organism>
<dbReference type="GO" id="GO:0005737">
    <property type="term" value="C:cytoplasm"/>
    <property type="evidence" value="ECO:0007669"/>
    <property type="project" value="TreeGrafter"/>
</dbReference>
<dbReference type="InterPro" id="IPR029034">
    <property type="entry name" value="Cystine-knot_cytokine"/>
</dbReference>
<dbReference type="SMART" id="SM00068">
    <property type="entry name" value="GHB"/>
    <property type="match status" value="1"/>
</dbReference>
<keyword evidence="5" id="KW-1133">Transmembrane helix</keyword>
<dbReference type="Pfam" id="PF00007">
    <property type="entry name" value="Cys_knot"/>
    <property type="match status" value="1"/>
</dbReference>
<evidence type="ECO:0000256" key="3">
    <source>
        <dbReference type="ARBA" id="ARBA00022525"/>
    </source>
</evidence>
<dbReference type="GO" id="GO:0005615">
    <property type="term" value="C:extracellular space"/>
    <property type="evidence" value="ECO:0007669"/>
    <property type="project" value="TreeGrafter"/>
</dbReference>
<protein>
    <recommendedName>
        <fullName evidence="6">Glycoprotein hormone subunit beta domain-containing protein</fullName>
    </recommendedName>
</protein>
<dbReference type="PANTHER" id="PTHR11515:SF13">
    <property type="entry name" value="GLYCOPROTEIN HORMONE BETA 5, ISOFORM A"/>
    <property type="match status" value="1"/>
</dbReference>
<keyword evidence="8" id="KW-1185">Reference proteome</keyword>
<evidence type="ECO:0000259" key="6">
    <source>
        <dbReference type="Pfam" id="PF00007"/>
    </source>
</evidence>
<dbReference type="SUPFAM" id="SSF57501">
    <property type="entry name" value="Cystine-knot cytokines"/>
    <property type="match status" value="1"/>
</dbReference>
<evidence type="ECO:0000256" key="2">
    <source>
        <dbReference type="ARBA" id="ARBA00006552"/>
    </source>
</evidence>
<keyword evidence="3" id="KW-0964">Secreted</keyword>
<comment type="subcellular location">
    <subcellularLocation>
        <location evidence="1">Secreted</location>
    </subcellularLocation>
</comment>
<comment type="caution">
    <text evidence="7">The sequence shown here is derived from an EMBL/GenBank/DDBJ whole genome shotgun (WGS) entry which is preliminary data.</text>
</comment>
<name>A0A8S3ZES6_9EUPU</name>
<dbReference type="InterPro" id="IPR001545">
    <property type="entry name" value="Gonadotropin_bsu"/>
</dbReference>